<keyword evidence="2" id="KW-1185">Reference proteome</keyword>
<dbReference type="Proteomes" id="UP000887104">
    <property type="component" value="Unassembled WGS sequence"/>
</dbReference>
<dbReference type="RefSeq" id="WP_220781079.1">
    <property type="nucleotide sequence ID" value="NZ_BPEY01000031.1"/>
</dbReference>
<proteinExistence type="predicted"/>
<organism evidence="1 2">
    <name type="scientific">Shewanella sairae</name>
    <dbReference type="NCBI Taxonomy" id="190310"/>
    <lineage>
        <taxon>Bacteria</taxon>
        <taxon>Pseudomonadati</taxon>
        <taxon>Pseudomonadota</taxon>
        <taxon>Gammaproteobacteria</taxon>
        <taxon>Alteromonadales</taxon>
        <taxon>Shewanellaceae</taxon>
        <taxon>Shewanella</taxon>
    </lineage>
</organism>
<protein>
    <submittedName>
        <fullName evidence="1">SapC family protein</fullName>
    </submittedName>
</protein>
<accession>A0ABQ4PEA5</accession>
<dbReference type="Pfam" id="PF07277">
    <property type="entry name" value="SapC"/>
    <property type="match status" value="1"/>
</dbReference>
<sequence length="240" mass="26787">MANIVPVNSTAHLNSLVKESKDYSRFKNQSLIPVVAQEFATLANEFPIVFVKNSENGQFTPIAMMGIKTDENLYCQTETWSSSVTPLGFSKAPLSLMRTSAETEELMVFVDEDSELLNTTEGNRLFDDAGEQSEYLKQRSNALLDLASFTQQTAAITKYLADLKLLTPKQLTVKLSDTSEDVNINGIYIVDEKVLNELKDEDFIAIKNKGLLPLIYAHLTSLHQIARLITKQRSFELAAS</sequence>
<reference evidence="1" key="1">
    <citation type="submission" date="2021-05" db="EMBL/GenBank/DDBJ databases">
        <title>Molecular characterization for Shewanella algae harboring chromosomal blaOXA-55-like strains isolated from clinical and environment sample.</title>
        <authorList>
            <person name="Ohama Y."/>
            <person name="Aoki K."/>
            <person name="Harada S."/>
            <person name="Moriya K."/>
            <person name="Ishii Y."/>
            <person name="Tateda K."/>
        </authorList>
    </citation>
    <scope>NUCLEOTIDE SEQUENCE</scope>
    <source>
        <strain evidence="1">JCM 11563</strain>
    </source>
</reference>
<comment type="caution">
    <text evidence="1">The sequence shown here is derived from an EMBL/GenBank/DDBJ whole genome shotgun (WGS) entry which is preliminary data.</text>
</comment>
<gene>
    <name evidence="1" type="ORF">TUM4438_20380</name>
</gene>
<name>A0ABQ4PEA5_9GAMM</name>
<evidence type="ECO:0000313" key="1">
    <source>
        <dbReference type="EMBL" id="GIU45878.1"/>
    </source>
</evidence>
<dbReference type="EMBL" id="BPEY01000031">
    <property type="protein sequence ID" value="GIU45878.1"/>
    <property type="molecule type" value="Genomic_DNA"/>
</dbReference>
<dbReference type="InterPro" id="IPR010836">
    <property type="entry name" value="SapC"/>
</dbReference>
<evidence type="ECO:0000313" key="2">
    <source>
        <dbReference type="Proteomes" id="UP000887104"/>
    </source>
</evidence>